<comment type="similarity">
    <text evidence="1">Belongs to the WSCD family.</text>
</comment>
<evidence type="ECO:0000313" key="4">
    <source>
        <dbReference type="RefSeq" id="XP_006820493.1"/>
    </source>
</evidence>
<dbReference type="GeneID" id="102807492"/>
<feature type="domain" description="Sulfotransferase" evidence="2">
    <location>
        <begin position="173"/>
        <end position="272"/>
    </location>
</feature>
<dbReference type="InterPro" id="IPR051589">
    <property type="entry name" value="Sialate-O-sulfotransferase"/>
</dbReference>
<keyword evidence="3" id="KW-1185">Reference proteome</keyword>
<sequence>MLNLVIIFKWHIHMNLKLNIFELDLQVFHMAFNRNLTLALVISIVVIVVFIKNHTAPVSVELYSLPTESKKCPRPTACNCSSGLIEKVDNCTIDYGNWLNGSRDMVGLTSFPRSGNTWTRHLLEVATGIYTGSLYNAAGLYAGGFVGEIDDPSLGRAVVYKSHGYSDRFASGILIIRNPYDSLISFYLFKKYGFMGNPTLTIEVFKNNADWIDFFHKQRQRWLRLLVTWVESKKRFLIVHYEDLSNNPLHHLNRMLRFLNLTLTSKRLACVQTQLEGRYHRNHTEYFTFDPYNEEMHKQLDEDIMKANTILHSLNSSNVHKPAYDLKL</sequence>
<protein>
    <submittedName>
        <fullName evidence="4">WSC domain-containing protein 2-like</fullName>
    </submittedName>
</protein>
<dbReference type="Pfam" id="PF00685">
    <property type="entry name" value="Sulfotransfer_1"/>
    <property type="match status" value="1"/>
</dbReference>
<evidence type="ECO:0000256" key="1">
    <source>
        <dbReference type="ARBA" id="ARBA00010236"/>
    </source>
</evidence>
<dbReference type="Proteomes" id="UP000694865">
    <property type="component" value="Unplaced"/>
</dbReference>
<dbReference type="PANTHER" id="PTHR45964">
    <property type="entry name" value="WSCD FAMILY MEMBER CG9164"/>
    <property type="match status" value="1"/>
</dbReference>
<dbReference type="InterPro" id="IPR000863">
    <property type="entry name" value="Sulfotransferase_dom"/>
</dbReference>
<reference evidence="4" key="1">
    <citation type="submission" date="2025-08" db="UniProtKB">
        <authorList>
            <consortium name="RefSeq"/>
        </authorList>
    </citation>
    <scope>IDENTIFICATION</scope>
    <source>
        <tissue evidence="4">Testes</tissue>
    </source>
</reference>
<proteinExistence type="inferred from homology"/>
<evidence type="ECO:0000313" key="3">
    <source>
        <dbReference type="Proteomes" id="UP000694865"/>
    </source>
</evidence>
<name>A0ABM0MKF2_SACKO</name>
<dbReference type="Gene3D" id="3.40.50.300">
    <property type="entry name" value="P-loop containing nucleotide triphosphate hydrolases"/>
    <property type="match status" value="1"/>
</dbReference>
<dbReference type="PANTHER" id="PTHR45964:SF9">
    <property type="entry name" value="SULFOTRANSFERASE"/>
    <property type="match status" value="1"/>
</dbReference>
<dbReference type="RefSeq" id="XP_006820493.1">
    <property type="nucleotide sequence ID" value="XM_006820430.1"/>
</dbReference>
<accession>A0ABM0MKF2</accession>
<dbReference type="SUPFAM" id="SSF52540">
    <property type="entry name" value="P-loop containing nucleoside triphosphate hydrolases"/>
    <property type="match status" value="1"/>
</dbReference>
<dbReference type="InterPro" id="IPR027417">
    <property type="entry name" value="P-loop_NTPase"/>
</dbReference>
<organism evidence="3 4">
    <name type="scientific">Saccoglossus kowalevskii</name>
    <name type="common">Acorn worm</name>
    <dbReference type="NCBI Taxonomy" id="10224"/>
    <lineage>
        <taxon>Eukaryota</taxon>
        <taxon>Metazoa</taxon>
        <taxon>Hemichordata</taxon>
        <taxon>Enteropneusta</taxon>
        <taxon>Harrimaniidae</taxon>
        <taxon>Saccoglossus</taxon>
    </lineage>
</organism>
<evidence type="ECO:0000259" key="2">
    <source>
        <dbReference type="Pfam" id="PF00685"/>
    </source>
</evidence>
<gene>
    <name evidence="4" type="primary">LOC102807492</name>
</gene>